<dbReference type="PROSITE" id="PS51257">
    <property type="entry name" value="PROKAR_LIPOPROTEIN"/>
    <property type="match status" value="1"/>
</dbReference>
<dbReference type="InterPro" id="IPR008929">
    <property type="entry name" value="Chondroitin_lyas"/>
</dbReference>
<feature type="chain" id="PRO_5009286067" description="Heparinase II/III-like protein" evidence="1">
    <location>
        <begin position="28"/>
        <end position="624"/>
    </location>
</feature>
<sequence length="624" mass="67791">MKLGAMTGAAVLGTFAAALSCAGNSTAQQPVELPAGRVQQIVAMLSPAPHGLGVPCANRAVWADRNAQLQNEVKRAEGIAAQPMPAWSDEDYLDFSHTGQRPRGEAMLHARQDRLVPLVLAECSEWKGRFVPAIIGTLDGLAEQPTWTLPAHDVDLSSFHRKRYRVELNSAVLADDLAEALYLLGNAIPLATQEDVRAAIVERTLDPSRAIFAGTQKEFWLRGDSNWNAVCLDGVTGAALALLPAREDRAYFAAVAEAYSQNYLKSFTSDGYSEEGIGYWSYGFTHYSLLRETLWHQTAGRIDLFRNAAVESSALFGHRFQMLPGVMADFGDARFGLSPNTGLIAYIDHAYGLQETAPTQQQRPFGESLVGIVDTWNLVPILQGTSHGSADSTTLRQYFPVAGVLVSRPATESGIAITMKGGGNGGHSHNDIGSFSIGLGLEQLLGDPGGPMAYTADTFSSKRFDSKLLNSYGHPVPMIDGHLEKDATTVKPTVLKADFSEQEDVWALDLKGAYDVPGLRSFTRTWKHTRAGRGAIEIVDDFDVASPTEIDEAIPTHGEVKVLDVHSLLFTMHGERVLVSITSPATVQVHQERINEYGNPFIRVGVKTMITGRGQIRIKIEPQP</sequence>
<dbReference type="EMBL" id="FNVA01000001">
    <property type="protein sequence ID" value="SEF73230.1"/>
    <property type="molecule type" value="Genomic_DNA"/>
</dbReference>
<dbReference type="Gene3D" id="1.50.10.100">
    <property type="entry name" value="Chondroitin AC/alginate lyase"/>
    <property type="match status" value="1"/>
</dbReference>
<proteinExistence type="predicted"/>
<dbReference type="Gene3D" id="2.70.98.70">
    <property type="match status" value="1"/>
</dbReference>
<dbReference type="OrthoDB" id="9793856at2"/>
<keyword evidence="1" id="KW-0732">Signal</keyword>
<dbReference type="PANTHER" id="PTHR38045:SF1">
    <property type="entry name" value="HEPARINASE II_III-LIKE PROTEIN"/>
    <property type="match status" value="1"/>
</dbReference>
<evidence type="ECO:0000313" key="3">
    <source>
        <dbReference type="Proteomes" id="UP000236728"/>
    </source>
</evidence>
<evidence type="ECO:0000313" key="2">
    <source>
        <dbReference type="EMBL" id="SEF73230.1"/>
    </source>
</evidence>
<protein>
    <recommendedName>
        <fullName evidence="4">Heparinase II/III-like protein</fullName>
    </recommendedName>
</protein>
<accession>A0A1H5UDZ5</accession>
<dbReference type="RefSeq" id="WP_103931830.1">
    <property type="nucleotide sequence ID" value="NZ_FNVA01000001.1"/>
</dbReference>
<keyword evidence="3" id="KW-1185">Reference proteome</keyword>
<evidence type="ECO:0008006" key="4">
    <source>
        <dbReference type="Google" id="ProtNLM"/>
    </source>
</evidence>
<organism evidence="2 3">
    <name type="scientific">Bryocella elongata</name>
    <dbReference type="NCBI Taxonomy" id="863522"/>
    <lineage>
        <taxon>Bacteria</taxon>
        <taxon>Pseudomonadati</taxon>
        <taxon>Acidobacteriota</taxon>
        <taxon>Terriglobia</taxon>
        <taxon>Terriglobales</taxon>
        <taxon>Acidobacteriaceae</taxon>
        <taxon>Bryocella</taxon>
    </lineage>
</organism>
<dbReference type="AlphaFoldDB" id="A0A1H5UDZ5"/>
<dbReference type="SUPFAM" id="SSF48230">
    <property type="entry name" value="Chondroitin AC/alginate lyase"/>
    <property type="match status" value="1"/>
</dbReference>
<reference evidence="2 3" key="1">
    <citation type="submission" date="2016-10" db="EMBL/GenBank/DDBJ databases">
        <authorList>
            <person name="de Groot N.N."/>
        </authorList>
    </citation>
    <scope>NUCLEOTIDE SEQUENCE [LARGE SCALE GENOMIC DNA]</scope>
    <source>
        <strain evidence="2 3">DSM 22489</strain>
    </source>
</reference>
<evidence type="ECO:0000256" key="1">
    <source>
        <dbReference type="SAM" id="SignalP"/>
    </source>
</evidence>
<feature type="signal peptide" evidence="1">
    <location>
        <begin position="1"/>
        <end position="27"/>
    </location>
</feature>
<gene>
    <name evidence="2" type="ORF">SAMN05421819_0982</name>
</gene>
<dbReference type="PANTHER" id="PTHR38045">
    <property type="entry name" value="CHROMOSOME 1, WHOLE GENOME SHOTGUN SEQUENCE"/>
    <property type="match status" value="1"/>
</dbReference>
<name>A0A1H5UDZ5_9BACT</name>
<dbReference type="Proteomes" id="UP000236728">
    <property type="component" value="Unassembled WGS sequence"/>
</dbReference>